<dbReference type="AlphaFoldDB" id="A0AAV4NSI6"/>
<accession>A0AAV4NSI6</accession>
<name>A0AAV4NSI6_CAEEX</name>
<proteinExistence type="predicted"/>
<evidence type="ECO:0000256" key="1">
    <source>
        <dbReference type="SAM" id="MobiDB-lite"/>
    </source>
</evidence>
<organism evidence="2 3">
    <name type="scientific">Caerostris extrusa</name>
    <name type="common">Bark spider</name>
    <name type="synonym">Caerostris bankana</name>
    <dbReference type="NCBI Taxonomy" id="172846"/>
    <lineage>
        <taxon>Eukaryota</taxon>
        <taxon>Metazoa</taxon>
        <taxon>Ecdysozoa</taxon>
        <taxon>Arthropoda</taxon>
        <taxon>Chelicerata</taxon>
        <taxon>Arachnida</taxon>
        <taxon>Araneae</taxon>
        <taxon>Araneomorphae</taxon>
        <taxon>Entelegynae</taxon>
        <taxon>Araneoidea</taxon>
        <taxon>Araneidae</taxon>
        <taxon>Caerostris</taxon>
    </lineage>
</organism>
<dbReference type="EMBL" id="BPLR01021162">
    <property type="protein sequence ID" value="GIX86703.1"/>
    <property type="molecule type" value="Genomic_DNA"/>
</dbReference>
<gene>
    <name evidence="2" type="primary">X975_26569</name>
    <name evidence="2" type="ORF">CEXT_488701</name>
</gene>
<reference evidence="2 3" key="1">
    <citation type="submission" date="2021-06" db="EMBL/GenBank/DDBJ databases">
        <title>Caerostris extrusa draft genome.</title>
        <authorList>
            <person name="Kono N."/>
            <person name="Arakawa K."/>
        </authorList>
    </citation>
    <scope>NUCLEOTIDE SEQUENCE [LARGE SCALE GENOMIC DNA]</scope>
</reference>
<protein>
    <submittedName>
        <fullName evidence="2">Uncharacterized protein</fullName>
    </submittedName>
</protein>
<evidence type="ECO:0000313" key="3">
    <source>
        <dbReference type="Proteomes" id="UP001054945"/>
    </source>
</evidence>
<sequence length="210" mass="22309">MRWLNGFKNRIEERNLTLAPTLPSHSHLETFLETTILALVPVVLVDGAVPVAPASVGEVPPDTPLEEGLASLARELAVVLAAGLVSAHHALYLLLTLTVFVRAGGGGRLRGWGDVGRVSCRRVAPGCHCQGHRWACGGGGGSRATVEPALGGSPVPGIGQERVEGPQLQGSRNRWGRSRGRGPLRDQQLLAFREAGHEARPLHNTEKEST</sequence>
<comment type="caution">
    <text evidence="2">The sequence shown here is derived from an EMBL/GenBank/DDBJ whole genome shotgun (WGS) entry which is preliminary data.</text>
</comment>
<evidence type="ECO:0000313" key="2">
    <source>
        <dbReference type="EMBL" id="GIX86703.1"/>
    </source>
</evidence>
<dbReference type="Proteomes" id="UP001054945">
    <property type="component" value="Unassembled WGS sequence"/>
</dbReference>
<keyword evidence="3" id="KW-1185">Reference proteome</keyword>
<feature type="compositionally biased region" description="Basic and acidic residues" evidence="1">
    <location>
        <begin position="194"/>
        <end position="210"/>
    </location>
</feature>
<feature type="region of interest" description="Disordered" evidence="1">
    <location>
        <begin position="147"/>
        <end position="210"/>
    </location>
</feature>